<evidence type="ECO:0000313" key="13">
    <source>
        <dbReference type="EMBL" id="CAA9549646.1"/>
    </source>
</evidence>
<dbReference type="Gene3D" id="3.30.465.10">
    <property type="match status" value="1"/>
</dbReference>
<dbReference type="SMART" id="SM00116">
    <property type="entry name" value="CBS"/>
    <property type="match status" value="2"/>
</dbReference>
<feature type="domain" description="CBS" evidence="12">
    <location>
        <begin position="271"/>
        <end position="328"/>
    </location>
</feature>
<keyword evidence="8 11" id="KW-0472">Membrane</keyword>
<feature type="transmembrane region" description="Helical" evidence="11">
    <location>
        <begin position="122"/>
        <end position="144"/>
    </location>
</feature>
<proteinExistence type="inferred from homology"/>
<feature type="transmembrane region" description="Helical" evidence="11">
    <location>
        <begin position="59"/>
        <end position="79"/>
    </location>
</feature>
<protein>
    <submittedName>
        <fullName evidence="13">Magnesium and cobalt efflux protein CorC</fullName>
    </submittedName>
</protein>
<dbReference type="InterPro" id="IPR000644">
    <property type="entry name" value="CBS_dom"/>
</dbReference>
<dbReference type="InterPro" id="IPR044751">
    <property type="entry name" value="Ion_transp-like_CBS"/>
</dbReference>
<dbReference type="SUPFAM" id="SSF56176">
    <property type="entry name" value="FAD-binding/transporter-associated domain-like"/>
    <property type="match status" value="1"/>
</dbReference>
<evidence type="ECO:0000256" key="7">
    <source>
        <dbReference type="ARBA" id="ARBA00023122"/>
    </source>
</evidence>
<evidence type="ECO:0000256" key="4">
    <source>
        <dbReference type="ARBA" id="ARBA00022692"/>
    </source>
</evidence>
<keyword evidence="6 11" id="KW-1133">Transmembrane helix</keyword>
<evidence type="ECO:0000256" key="3">
    <source>
        <dbReference type="ARBA" id="ARBA00022475"/>
    </source>
</evidence>
<dbReference type="Pfam" id="PF03471">
    <property type="entry name" value="CorC_HlyC"/>
    <property type="match status" value="1"/>
</dbReference>
<evidence type="ECO:0000256" key="10">
    <source>
        <dbReference type="SAM" id="MobiDB-lite"/>
    </source>
</evidence>
<evidence type="ECO:0000256" key="1">
    <source>
        <dbReference type="ARBA" id="ARBA00004651"/>
    </source>
</evidence>
<feature type="domain" description="CBS" evidence="12">
    <location>
        <begin position="206"/>
        <end position="265"/>
    </location>
</feature>
<evidence type="ECO:0000256" key="8">
    <source>
        <dbReference type="ARBA" id="ARBA00023136"/>
    </source>
</evidence>
<keyword evidence="4 11" id="KW-0812">Transmembrane</keyword>
<feature type="transmembrane region" description="Helical" evidence="11">
    <location>
        <begin position="91"/>
        <end position="110"/>
    </location>
</feature>
<dbReference type="PANTHER" id="PTHR22777">
    <property type="entry name" value="HEMOLYSIN-RELATED"/>
    <property type="match status" value="1"/>
</dbReference>
<feature type="compositionally biased region" description="Basic and acidic residues" evidence="10">
    <location>
        <begin position="422"/>
        <end position="437"/>
    </location>
</feature>
<dbReference type="PANTHER" id="PTHR22777:SF32">
    <property type="entry name" value="UPF0053 INNER MEMBRANE PROTEIN YFJD"/>
    <property type="match status" value="1"/>
</dbReference>
<name>A0A6J4UJG6_9BACT</name>
<sequence>MAESWQHVVIAVVTLLIMAIAALAQSAIGLTSAQRLRSATGDRPSGQRSVQSMADPRRALSTSMLLLQVLMAVIATGQLSHIIDRSTDRDLSWVAIGIVALVYLIFGQGLPRALAEKQLDRFFHGVLAVAHVVTMLLMPVTWFVERTASVLLRVLPGERVEPEAFGLEEELRPLRHDSDDEVINADERVMIDGILSLEEMSVRDIMVPRLDIVAVDRSVNPRELIDIIVKAGHSRIPVYQESVDRILGVLYAKDLLPFVIGNTARIPLLDLIRPAFVVPESKRLNVLFAELRRTKIHLAIVADEYGGTAGLVTIEDILEEIVGEIQDEFDTEDWLFEVKSENQLLADGRLPIEDVEDALRIRFEEDDDFGTLGGFVHKHLGRLPLEGDAFEAEGVRVEILAVERHRVRKLLITKLPPEEPDNDRQEGRRERFRRIDPEDPVAGVDVRDETAEQQDSVRSGTT</sequence>
<dbReference type="GO" id="GO:0005886">
    <property type="term" value="C:plasma membrane"/>
    <property type="evidence" value="ECO:0007669"/>
    <property type="project" value="UniProtKB-SubCell"/>
</dbReference>
<keyword evidence="3" id="KW-1003">Cell membrane</keyword>
<dbReference type="FunFam" id="3.10.580.10:FF:000002">
    <property type="entry name" value="Magnesium/cobalt efflux protein CorC"/>
    <property type="match status" value="1"/>
</dbReference>
<dbReference type="Gene3D" id="3.10.580.10">
    <property type="entry name" value="CBS-domain"/>
    <property type="match status" value="1"/>
</dbReference>
<keyword evidence="5" id="KW-0677">Repeat</keyword>
<dbReference type="InterPro" id="IPR046342">
    <property type="entry name" value="CBS_dom_sf"/>
</dbReference>
<comment type="similarity">
    <text evidence="2">Belongs to the UPF0053 family.</text>
</comment>
<feature type="transmembrane region" description="Helical" evidence="11">
    <location>
        <begin position="6"/>
        <end position="28"/>
    </location>
</feature>
<feature type="compositionally biased region" description="Polar residues" evidence="10">
    <location>
        <begin position="453"/>
        <end position="462"/>
    </location>
</feature>
<dbReference type="InterPro" id="IPR036318">
    <property type="entry name" value="FAD-bd_PCMH-like_sf"/>
</dbReference>
<evidence type="ECO:0000256" key="5">
    <source>
        <dbReference type="ARBA" id="ARBA00022737"/>
    </source>
</evidence>
<dbReference type="InterPro" id="IPR016169">
    <property type="entry name" value="FAD-bd_PCMH_sub2"/>
</dbReference>
<dbReference type="PROSITE" id="PS51371">
    <property type="entry name" value="CBS"/>
    <property type="match status" value="2"/>
</dbReference>
<dbReference type="Pfam" id="PF00571">
    <property type="entry name" value="CBS"/>
    <property type="match status" value="2"/>
</dbReference>
<dbReference type="AlphaFoldDB" id="A0A6J4UJG6"/>
<reference evidence="13" key="1">
    <citation type="submission" date="2020-02" db="EMBL/GenBank/DDBJ databases">
        <authorList>
            <person name="Meier V. D."/>
        </authorList>
    </citation>
    <scope>NUCLEOTIDE SEQUENCE</scope>
    <source>
        <strain evidence="13">AVDCRST_MAG43</strain>
    </source>
</reference>
<dbReference type="GO" id="GO:0050660">
    <property type="term" value="F:flavin adenine dinucleotide binding"/>
    <property type="evidence" value="ECO:0007669"/>
    <property type="project" value="InterPro"/>
</dbReference>
<dbReference type="SUPFAM" id="SSF54631">
    <property type="entry name" value="CBS-domain pair"/>
    <property type="match status" value="1"/>
</dbReference>
<evidence type="ECO:0000256" key="2">
    <source>
        <dbReference type="ARBA" id="ARBA00006337"/>
    </source>
</evidence>
<dbReference type="InterPro" id="IPR005170">
    <property type="entry name" value="Transptr-assoc_dom"/>
</dbReference>
<dbReference type="Pfam" id="PF01595">
    <property type="entry name" value="CNNM"/>
    <property type="match status" value="1"/>
</dbReference>
<dbReference type="CDD" id="cd04590">
    <property type="entry name" value="CBS_pair_CorC_HlyC_assoc"/>
    <property type="match status" value="1"/>
</dbReference>
<dbReference type="EMBL" id="CADCWI010000048">
    <property type="protein sequence ID" value="CAA9549646.1"/>
    <property type="molecule type" value="Genomic_DNA"/>
</dbReference>
<evidence type="ECO:0000259" key="12">
    <source>
        <dbReference type="PROSITE" id="PS51371"/>
    </source>
</evidence>
<evidence type="ECO:0000256" key="9">
    <source>
        <dbReference type="PROSITE-ProRule" id="PRU00703"/>
    </source>
</evidence>
<feature type="region of interest" description="Disordered" evidence="10">
    <location>
        <begin position="416"/>
        <end position="462"/>
    </location>
</feature>
<accession>A0A6J4UJG6</accession>
<dbReference type="InterPro" id="IPR002550">
    <property type="entry name" value="CNNM"/>
</dbReference>
<evidence type="ECO:0000256" key="11">
    <source>
        <dbReference type="SAM" id="Phobius"/>
    </source>
</evidence>
<comment type="subcellular location">
    <subcellularLocation>
        <location evidence="1">Cell membrane</location>
        <topology evidence="1">Multi-pass membrane protein</topology>
    </subcellularLocation>
</comment>
<keyword evidence="7 9" id="KW-0129">CBS domain</keyword>
<dbReference type="SMART" id="SM01091">
    <property type="entry name" value="CorC_HlyC"/>
    <property type="match status" value="1"/>
</dbReference>
<evidence type="ECO:0000256" key="6">
    <source>
        <dbReference type="ARBA" id="ARBA00022989"/>
    </source>
</evidence>
<gene>
    <name evidence="13" type="ORF">AVDCRST_MAG43-945</name>
</gene>
<organism evidence="13">
    <name type="scientific">uncultured Thermomicrobiales bacterium</name>
    <dbReference type="NCBI Taxonomy" id="1645740"/>
    <lineage>
        <taxon>Bacteria</taxon>
        <taxon>Pseudomonadati</taxon>
        <taxon>Thermomicrobiota</taxon>
        <taxon>Thermomicrobia</taxon>
        <taxon>Thermomicrobiales</taxon>
        <taxon>environmental samples</taxon>
    </lineage>
</organism>